<gene>
    <name evidence="1" type="ORF">FKW44_005112</name>
</gene>
<reference evidence="2" key="1">
    <citation type="submission" date="2021-01" db="EMBL/GenBank/DDBJ databases">
        <title>Caligus Genome Assembly.</title>
        <authorList>
            <person name="Gallardo-Escarate C."/>
        </authorList>
    </citation>
    <scope>NUCLEOTIDE SEQUENCE [LARGE SCALE GENOMIC DNA]</scope>
</reference>
<dbReference type="Proteomes" id="UP000595437">
    <property type="component" value="Chromosome 3"/>
</dbReference>
<dbReference type="AlphaFoldDB" id="A0A7T8KBH4"/>
<dbReference type="EMBL" id="CP045892">
    <property type="protein sequence ID" value="QQP52841.1"/>
    <property type="molecule type" value="Genomic_DNA"/>
</dbReference>
<keyword evidence="2" id="KW-1185">Reference proteome</keyword>
<protein>
    <submittedName>
        <fullName evidence="1">Uncharacterized protein</fullName>
    </submittedName>
</protein>
<accession>A0A7T8KBH4</accession>
<sequence>MPLNVGGKSPAPKAVLELIWLCATRRTCYGNPDSRKECKDWHGHIRAAVRIERKREREEDRKK</sequence>
<evidence type="ECO:0000313" key="1">
    <source>
        <dbReference type="EMBL" id="QQP52841.1"/>
    </source>
</evidence>
<name>A0A7T8KBH4_CALRO</name>
<proteinExistence type="predicted"/>
<organism evidence="1 2">
    <name type="scientific">Caligus rogercresseyi</name>
    <name type="common">Sea louse</name>
    <dbReference type="NCBI Taxonomy" id="217165"/>
    <lineage>
        <taxon>Eukaryota</taxon>
        <taxon>Metazoa</taxon>
        <taxon>Ecdysozoa</taxon>
        <taxon>Arthropoda</taxon>
        <taxon>Crustacea</taxon>
        <taxon>Multicrustacea</taxon>
        <taxon>Hexanauplia</taxon>
        <taxon>Copepoda</taxon>
        <taxon>Siphonostomatoida</taxon>
        <taxon>Caligidae</taxon>
        <taxon>Caligus</taxon>
    </lineage>
</organism>
<evidence type="ECO:0000313" key="2">
    <source>
        <dbReference type="Proteomes" id="UP000595437"/>
    </source>
</evidence>